<reference evidence="1" key="2">
    <citation type="submission" date="2021-04" db="EMBL/GenBank/DDBJ databases">
        <authorList>
            <person name="Gilroy R."/>
        </authorList>
    </citation>
    <scope>NUCLEOTIDE SEQUENCE</scope>
    <source>
        <strain evidence="1">CHK188-16595</strain>
    </source>
</reference>
<organism evidence="1 2">
    <name type="scientific">Candidatus Eubacterium faecale</name>
    <dbReference type="NCBI Taxonomy" id="2838568"/>
    <lineage>
        <taxon>Bacteria</taxon>
        <taxon>Bacillati</taxon>
        <taxon>Bacillota</taxon>
        <taxon>Clostridia</taxon>
        <taxon>Eubacteriales</taxon>
        <taxon>Eubacteriaceae</taxon>
        <taxon>Eubacterium</taxon>
    </lineage>
</organism>
<sequence>MKKHCKQYTARGNDGSFEFSLESKKEGIVKRFLPFCFSTLMKTAVQTLRRVMPGKVFMVISLPDML</sequence>
<reference evidence="1" key="1">
    <citation type="journal article" date="2021" name="PeerJ">
        <title>Extensive microbial diversity within the chicken gut microbiome revealed by metagenomics and culture.</title>
        <authorList>
            <person name="Gilroy R."/>
            <person name="Ravi A."/>
            <person name="Getino M."/>
            <person name="Pursley I."/>
            <person name="Horton D.L."/>
            <person name="Alikhan N.F."/>
            <person name="Baker D."/>
            <person name="Gharbi K."/>
            <person name="Hall N."/>
            <person name="Watson M."/>
            <person name="Adriaenssens E.M."/>
            <person name="Foster-Nyarko E."/>
            <person name="Jarju S."/>
            <person name="Secka A."/>
            <person name="Antonio M."/>
            <person name="Oren A."/>
            <person name="Chaudhuri R.R."/>
            <person name="La Ragione R."/>
            <person name="Hildebrand F."/>
            <person name="Pallen M.J."/>
        </authorList>
    </citation>
    <scope>NUCLEOTIDE SEQUENCE</scope>
    <source>
        <strain evidence="1">CHK188-16595</strain>
    </source>
</reference>
<accession>A0A9D2MHE2</accession>
<dbReference type="EMBL" id="DWXN01000006">
    <property type="protein sequence ID" value="HJB74672.1"/>
    <property type="molecule type" value="Genomic_DNA"/>
</dbReference>
<evidence type="ECO:0000313" key="2">
    <source>
        <dbReference type="Proteomes" id="UP000823877"/>
    </source>
</evidence>
<evidence type="ECO:0000313" key="1">
    <source>
        <dbReference type="EMBL" id="HJB74672.1"/>
    </source>
</evidence>
<comment type="caution">
    <text evidence="1">The sequence shown here is derived from an EMBL/GenBank/DDBJ whole genome shotgun (WGS) entry which is preliminary data.</text>
</comment>
<gene>
    <name evidence="1" type="ORF">IAA37_03245</name>
</gene>
<dbReference type="Proteomes" id="UP000823877">
    <property type="component" value="Unassembled WGS sequence"/>
</dbReference>
<proteinExistence type="predicted"/>
<name>A0A9D2MHE2_9FIRM</name>
<protein>
    <submittedName>
        <fullName evidence="1">Uncharacterized protein</fullName>
    </submittedName>
</protein>
<dbReference type="AlphaFoldDB" id="A0A9D2MHE2"/>